<gene>
    <name evidence="5" type="primary">secB</name>
    <name evidence="5" type="ORF">DPPLL_29430</name>
</gene>
<dbReference type="PANTHER" id="PTHR36918">
    <property type="match status" value="1"/>
</dbReference>
<evidence type="ECO:0000313" key="5">
    <source>
        <dbReference type="EMBL" id="BDD88578.1"/>
    </source>
</evidence>
<evidence type="ECO:0000313" key="6">
    <source>
        <dbReference type="Proteomes" id="UP000830055"/>
    </source>
</evidence>
<accession>A0ABM7WC81</accession>
<dbReference type="PRINTS" id="PR01594">
    <property type="entry name" value="SECBCHAPRONE"/>
</dbReference>
<dbReference type="InterPro" id="IPR035958">
    <property type="entry name" value="SecB-like_sf"/>
</dbReference>
<sequence>MAENENATENKEKPILRLQKMYIKDLSFENPNAPEVFRATQKSEPNVELNLKMNNRKIGDDHWEVSLEINAKVVSKGEEDKVLFMLEVEHAGIFLLKHIPEKHLAMILGVECPTMLFPFTRQVVSQAAVDGGFMPFLMEPINFLALFQNAQKEKSPSN</sequence>
<dbReference type="RefSeq" id="WP_284151927.1">
    <property type="nucleotide sequence ID" value="NZ_AP025516.1"/>
</dbReference>
<evidence type="ECO:0000256" key="1">
    <source>
        <dbReference type="ARBA" id="ARBA00009990"/>
    </source>
</evidence>
<name>A0ABM7WC81_9BACT</name>
<dbReference type="SUPFAM" id="SSF54611">
    <property type="entry name" value="SecB-like"/>
    <property type="match status" value="1"/>
</dbReference>
<organism evidence="5 6">
    <name type="scientific">Desulfofustis limnaeus</name>
    <dbReference type="NCBI Taxonomy" id="2740163"/>
    <lineage>
        <taxon>Bacteria</taxon>
        <taxon>Pseudomonadati</taxon>
        <taxon>Thermodesulfobacteriota</taxon>
        <taxon>Desulfobulbia</taxon>
        <taxon>Desulfobulbales</taxon>
        <taxon>Desulfocapsaceae</taxon>
        <taxon>Desulfofustis</taxon>
    </lineage>
</organism>
<dbReference type="NCBIfam" id="TIGR00809">
    <property type="entry name" value="secB"/>
    <property type="match status" value="1"/>
</dbReference>
<evidence type="ECO:0000256" key="2">
    <source>
        <dbReference type="ARBA" id="ARBA00022448"/>
    </source>
</evidence>
<keyword evidence="2" id="KW-0813">Transport</keyword>
<keyword evidence="6" id="KW-1185">Reference proteome</keyword>
<dbReference type="EMBL" id="AP025516">
    <property type="protein sequence ID" value="BDD88578.1"/>
    <property type="molecule type" value="Genomic_DNA"/>
</dbReference>
<dbReference type="Pfam" id="PF02556">
    <property type="entry name" value="SecB"/>
    <property type="match status" value="1"/>
</dbReference>
<protein>
    <submittedName>
        <fullName evidence="5">Protein-export protein SecB</fullName>
    </submittedName>
</protein>
<evidence type="ECO:0000256" key="3">
    <source>
        <dbReference type="ARBA" id="ARBA00022927"/>
    </source>
</evidence>
<proteinExistence type="inferred from homology"/>
<dbReference type="PANTHER" id="PTHR36918:SF1">
    <property type="entry name" value="PROTEIN-EXPORT PROTEIN SECB"/>
    <property type="match status" value="1"/>
</dbReference>
<keyword evidence="4" id="KW-0811">Translocation</keyword>
<reference evidence="5 6" key="1">
    <citation type="submission" date="2022-01" db="EMBL/GenBank/DDBJ databases">
        <title>Desulfofustis limnae sp. nov., a novel mesophilic sulfate-reducing bacterium isolated from marsh soil.</title>
        <authorList>
            <person name="Watanabe M."/>
            <person name="Takahashi A."/>
            <person name="Kojima H."/>
            <person name="Fukui M."/>
        </authorList>
    </citation>
    <scope>NUCLEOTIDE SEQUENCE [LARGE SCALE GENOMIC DNA]</scope>
    <source>
        <strain evidence="5 6">PPLL</strain>
    </source>
</reference>
<dbReference type="InterPro" id="IPR003708">
    <property type="entry name" value="SecB"/>
</dbReference>
<dbReference type="HAMAP" id="MF_00821">
    <property type="entry name" value="SecB"/>
    <property type="match status" value="1"/>
</dbReference>
<dbReference type="Proteomes" id="UP000830055">
    <property type="component" value="Chromosome"/>
</dbReference>
<dbReference type="Gene3D" id="3.10.420.10">
    <property type="entry name" value="SecB-like"/>
    <property type="match status" value="1"/>
</dbReference>
<dbReference type="NCBIfam" id="NF004392">
    <property type="entry name" value="PRK05751.1-3"/>
    <property type="match status" value="1"/>
</dbReference>
<evidence type="ECO:0000256" key="4">
    <source>
        <dbReference type="ARBA" id="ARBA00023010"/>
    </source>
</evidence>
<comment type="similarity">
    <text evidence="1">Belongs to the SecB family.</text>
</comment>
<keyword evidence="3" id="KW-0653">Protein transport</keyword>